<proteinExistence type="predicted"/>
<dbReference type="InterPro" id="IPR025975">
    <property type="entry name" value="Polysacc_lyase"/>
</dbReference>
<gene>
    <name evidence="1" type="ORF">FEM33_03425</name>
</gene>
<accession>A0A5M8QY15</accession>
<dbReference type="EMBL" id="VBSN01000022">
    <property type="protein sequence ID" value="KAA6441185.1"/>
    <property type="molecule type" value="Genomic_DNA"/>
</dbReference>
<dbReference type="AlphaFoldDB" id="A0A5M8QY15"/>
<protein>
    <submittedName>
        <fullName evidence="1">Uncharacterized protein</fullName>
    </submittedName>
</protein>
<dbReference type="RefSeq" id="WP_139010710.1">
    <property type="nucleotide sequence ID" value="NZ_VBSN01000022.1"/>
</dbReference>
<name>A0A5M8QY15_9BACT</name>
<dbReference type="OrthoDB" id="7177295at2"/>
<evidence type="ECO:0000313" key="1">
    <source>
        <dbReference type="EMBL" id="KAA6441185.1"/>
    </source>
</evidence>
<evidence type="ECO:0000313" key="2">
    <source>
        <dbReference type="Proteomes" id="UP000323994"/>
    </source>
</evidence>
<keyword evidence="2" id="KW-1185">Reference proteome</keyword>
<organism evidence="1 2">
    <name type="scientific">Dyadobacter flavalbus</name>
    <dbReference type="NCBI Taxonomy" id="2579942"/>
    <lineage>
        <taxon>Bacteria</taxon>
        <taxon>Pseudomonadati</taxon>
        <taxon>Bacteroidota</taxon>
        <taxon>Cytophagia</taxon>
        <taxon>Cytophagales</taxon>
        <taxon>Spirosomataceae</taxon>
        <taxon>Dyadobacter</taxon>
    </lineage>
</organism>
<sequence>MSTPIQIFDFREEPSTFNSNISFLRESEASYYGSDGYLHFAQSGINWLAQSQNCSKIPWVNVRVTPSITSDVMAVDGTATANKIAETTANGEHRISRNLNVPQGQPVTVSVYLKAGTRSRVQLSFSNATTYTGGNPTVKFNLATGVFISRSSNLVNYKATDSGNGWWRLQITAMPDLGVVSGFHIYLLNDNNTIGYAGSPDKYIYAWGAQMEPGRDMTTYTPTLDAPYMGLRYNYSLAESTPTLVGALIEPAGTNLVPYSQQFEVAAWRKQSATIAAATTKSPDGATNGYKLRENTSTSSHYIVPNPTIATAAGRTYTLSVFFKAAERQWAYFNVNGLTIHFDIANGIIGNKSSVYIDSAIENAGKGWFRCSATFIASSSNTSTVIGLEISNGKQSYAGDGSSGILIWGIQLENSETATSYIRTGATPVTRKADVVTLSKPSSGDSFDVFIQRKNGGSWVKQVTASYEVLPSENEIQVINFYEPSEINDLHEETAHTLFPEQYASVGVSGSMITMFDKLYNTQTPNKQWSLQKAINKSSPVYRMEVNAGEVWTGDYTNQYRERSEFYLKNYQMPYDRDVWLSFAIRIEPGEPLVLAPSDFCYIGQFHASEDPGDISSPPVLGIRLTDMDTANVYTCATLDNPHTRSPKSVLRGTTQFTRGIWHKNVMRIRFSPTKGQLQWWKDGKELLNIDNVGIGYPDATGPYWKFGIYRSPMPRKLVVEYANMEVQYTSSLESRITNPLLIV</sequence>
<dbReference type="Gene3D" id="2.60.120.260">
    <property type="entry name" value="Galactose-binding domain-like"/>
    <property type="match status" value="1"/>
</dbReference>
<reference evidence="1 2" key="1">
    <citation type="submission" date="2019-05" db="EMBL/GenBank/DDBJ databases">
        <authorList>
            <person name="Qu J.-H."/>
        </authorList>
    </citation>
    <scope>NUCLEOTIDE SEQUENCE [LARGE SCALE GENOMIC DNA]</scope>
    <source>
        <strain evidence="1 2">NS28</strain>
    </source>
</reference>
<dbReference type="Proteomes" id="UP000323994">
    <property type="component" value="Unassembled WGS sequence"/>
</dbReference>
<dbReference type="Gene3D" id="2.60.120.200">
    <property type="match status" value="1"/>
</dbReference>
<dbReference type="Pfam" id="PF14099">
    <property type="entry name" value="Polysacc_lyase"/>
    <property type="match status" value="1"/>
</dbReference>
<comment type="caution">
    <text evidence="1">The sequence shown here is derived from an EMBL/GenBank/DDBJ whole genome shotgun (WGS) entry which is preliminary data.</text>
</comment>